<name>A0A8H5HJ54_9AGAR</name>
<feature type="compositionally biased region" description="Low complexity" evidence="1">
    <location>
        <begin position="177"/>
        <end position="186"/>
    </location>
</feature>
<accession>A0A8H5HJ54</accession>
<dbReference type="EMBL" id="JAACJP010000005">
    <property type="protein sequence ID" value="KAF5384303.1"/>
    <property type="molecule type" value="Genomic_DNA"/>
</dbReference>
<evidence type="ECO:0000313" key="4">
    <source>
        <dbReference type="Proteomes" id="UP000565441"/>
    </source>
</evidence>
<proteinExistence type="predicted"/>
<feature type="signal peptide" evidence="2">
    <location>
        <begin position="1"/>
        <end position="20"/>
    </location>
</feature>
<keyword evidence="4" id="KW-1185">Reference proteome</keyword>
<feature type="chain" id="PRO_5034819631" evidence="2">
    <location>
        <begin position="21"/>
        <end position="294"/>
    </location>
</feature>
<sequence length="294" mass="29471">MHTKAAILALLALIAAASTAAPLSDRRSWSDAQRSALRRRANPQCNDEAETYGVSSGLTEGDCANMANATGFKAESVSSACSIPVAGSGQKGICYLGGDAAEQPNESGGGGEPKDPPGGSGSPDENGPCDSTDQQQPELPKTDPMPEGETSPPPPPPGAQEAGSIVNPVGSKPPPSKAADAPSSDPCDTIDQPLKGDWTPPLILPDATHTESKGGPLGHAGAPLLAPVQGPMPSPVGTTASASATSLPAPAEKTNTQLPDGSPKPKVDPGMHAGKGNDMSWVGKSLLKVLGGLF</sequence>
<evidence type="ECO:0000256" key="2">
    <source>
        <dbReference type="SAM" id="SignalP"/>
    </source>
</evidence>
<evidence type="ECO:0000256" key="1">
    <source>
        <dbReference type="SAM" id="MobiDB-lite"/>
    </source>
</evidence>
<feature type="region of interest" description="Disordered" evidence="1">
    <location>
        <begin position="97"/>
        <end position="279"/>
    </location>
</feature>
<feature type="compositionally biased region" description="Low complexity" evidence="1">
    <location>
        <begin position="235"/>
        <end position="251"/>
    </location>
</feature>
<gene>
    <name evidence="3" type="ORF">D9615_003097</name>
</gene>
<protein>
    <submittedName>
        <fullName evidence="3">Uncharacterized protein</fullName>
    </submittedName>
</protein>
<dbReference type="OrthoDB" id="10605472at2759"/>
<dbReference type="Proteomes" id="UP000565441">
    <property type="component" value="Unassembled WGS sequence"/>
</dbReference>
<evidence type="ECO:0000313" key="3">
    <source>
        <dbReference type="EMBL" id="KAF5384303.1"/>
    </source>
</evidence>
<keyword evidence="2" id="KW-0732">Signal</keyword>
<feature type="region of interest" description="Disordered" evidence="1">
    <location>
        <begin position="34"/>
        <end position="58"/>
    </location>
</feature>
<reference evidence="3 4" key="1">
    <citation type="journal article" date="2020" name="ISME J.">
        <title>Uncovering the hidden diversity of litter-decomposition mechanisms in mushroom-forming fungi.</title>
        <authorList>
            <person name="Floudas D."/>
            <person name="Bentzer J."/>
            <person name="Ahren D."/>
            <person name="Johansson T."/>
            <person name="Persson P."/>
            <person name="Tunlid A."/>
        </authorList>
    </citation>
    <scope>NUCLEOTIDE SEQUENCE [LARGE SCALE GENOMIC DNA]</scope>
    <source>
        <strain evidence="3 4">CBS 661.87</strain>
    </source>
</reference>
<organism evidence="3 4">
    <name type="scientific">Tricholomella constricta</name>
    <dbReference type="NCBI Taxonomy" id="117010"/>
    <lineage>
        <taxon>Eukaryota</taxon>
        <taxon>Fungi</taxon>
        <taxon>Dikarya</taxon>
        <taxon>Basidiomycota</taxon>
        <taxon>Agaricomycotina</taxon>
        <taxon>Agaricomycetes</taxon>
        <taxon>Agaricomycetidae</taxon>
        <taxon>Agaricales</taxon>
        <taxon>Tricholomatineae</taxon>
        <taxon>Lyophyllaceae</taxon>
        <taxon>Tricholomella</taxon>
    </lineage>
</organism>
<comment type="caution">
    <text evidence="3">The sequence shown here is derived from an EMBL/GenBank/DDBJ whole genome shotgun (WGS) entry which is preliminary data.</text>
</comment>
<dbReference type="AlphaFoldDB" id="A0A8H5HJ54"/>